<dbReference type="GO" id="GO:0005976">
    <property type="term" value="P:polysaccharide metabolic process"/>
    <property type="evidence" value="ECO:0007669"/>
    <property type="project" value="InterPro"/>
</dbReference>
<dbReference type="Pfam" id="PF01050">
    <property type="entry name" value="MannoseP_isomer"/>
    <property type="match status" value="1"/>
</dbReference>
<dbReference type="InterPro" id="IPR046457">
    <property type="entry name" value="PMI_typeI_cat"/>
</dbReference>
<dbReference type="GO" id="GO:0008270">
    <property type="term" value="F:zinc ion binding"/>
    <property type="evidence" value="ECO:0007669"/>
    <property type="project" value="InterPro"/>
</dbReference>
<feature type="domain" description="Phosphomannose isomerase type I catalytic" evidence="5">
    <location>
        <begin position="472"/>
        <end position="571"/>
    </location>
</feature>
<dbReference type="Gene3D" id="3.90.550.10">
    <property type="entry name" value="Spore Coat Polysaccharide Biosynthesis Protein SpsA, Chain A"/>
    <property type="match status" value="1"/>
</dbReference>
<evidence type="ECO:0000256" key="2">
    <source>
        <dbReference type="ARBA" id="ARBA00030762"/>
    </source>
</evidence>
<sequence length="787" mass="90420">MKCLVLAGGRGDRLWPLSRKNYPKQFISIQKDHSIFQETIARNIPFCDEFIIVTNQEYQFIVENQMKAFQGITYRLVLEETGRKTTAAIVLSCLQFPLSELMFVVASDHLIDGPSYKDDVTRAAEMARYGYLVTFGMPIRKPETRFGYIRCRGEDVLAFIEKPDAQTAESYCRAGDYLINSGMFLFRVGSLMQELRRFFPWLYNSCEAAFYMRRVEGKHTYYAKEILENILPVPIEKSVFERTDRGRVIHSTFQWQDIGSLEDLALTGIERDERNQILYGCRDTTVLNQSDHQIVVANDLENITIINTEDAVYVGKTGESDRLKAIMKENPQEQHYFDQGRVIYKPWGTYELLHVNPQYVVRKVVITEGKTIYAHRHARRTEHWIIVCGRARITLGEKEKPGESFSEAEYGPNDSIEVAENTSHQISNIGDGPLVFMEISTGEMVEERDLISVRSRDLTEAELGYQAEPFVKLLPAFKDYLWGGTRLRDLYGKKCDYDIIAESWELSAHKEGPSIVASGRHRGLLFPEYLERVGRESWGWKCQPLERFPLLVKLIDARDNLSVQVHPDDGYALEHENEYGKNEMWYILSSEPDSCIYCGFRRDVTRQEVEEAIAEDSILELLNRVPVRQGEAYFIPAGTVHAIGKGSLICEIQQSSVCTYRLYDYRRKDKYGNFRELHLEKALAVMDYSRYEVQRFDSETVEKEDYRLKILSRCKYFECVSCLLHGIYPLDVDGNSFCSLVCVKGEGELSCQGAEALPVRAGDSVFIPAGEKRLQLSGEGEFIVTHI</sequence>
<dbReference type="InterPro" id="IPR001538">
    <property type="entry name" value="Man6P_isomerase-2_C"/>
</dbReference>
<dbReference type="EMBL" id="DXDD01000156">
    <property type="protein sequence ID" value="HIY61531.1"/>
    <property type="molecule type" value="Genomic_DNA"/>
</dbReference>
<accession>A0A9D1YRK0</accession>
<proteinExistence type="predicted"/>
<dbReference type="InterPro" id="IPR051161">
    <property type="entry name" value="Mannose-6P_isomerase_type2"/>
</dbReference>
<dbReference type="InterPro" id="IPR049071">
    <property type="entry name" value="MPI_cupin_dom"/>
</dbReference>
<dbReference type="Pfam" id="PF21621">
    <property type="entry name" value="MPI_cupin_dom"/>
    <property type="match status" value="1"/>
</dbReference>
<dbReference type="GO" id="GO:0004475">
    <property type="term" value="F:mannose-1-phosphate guanylyltransferase (GTP) activity"/>
    <property type="evidence" value="ECO:0007669"/>
    <property type="project" value="TreeGrafter"/>
</dbReference>
<dbReference type="GO" id="GO:0009298">
    <property type="term" value="P:GDP-mannose biosynthetic process"/>
    <property type="evidence" value="ECO:0007669"/>
    <property type="project" value="TreeGrafter"/>
</dbReference>
<feature type="domain" description="Mannose-6-phosphate isomerase cupin" evidence="6">
    <location>
        <begin position="714"/>
        <end position="787"/>
    </location>
</feature>
<dbReference type="GO" id="GO:0004476">
    <property type="term" value="F:mannose-6-phosphate isomerase activity"/>
    <property type="evidence" value="ECO:0007669"/>
    <property type="project" value="InterPro"/>
</dbReference>
<evidence type="ECO:0000259" key="4">
    <source>
        <dbReference type="Pfam" id="PF01050"/>
    </source>
</evidence>
<dbReference type="Pfam" id="PF20511">
    <property type="entry name" value="PMI_typeI_cat"/>
    <property type="match status" value="1"/>
</dbReference>
<dbReference type="Gene3D" id="2.60.120.10">
    <property type="entry name" value="Jelly Rolls"/>
    <property type="match status" value="3"/>
</dbReference>
<dbReference type="Proteomes" id="UP000824007">
    <property type="component" value="Unassembled WGS sequence"/>
</dbReference>
<dbReference type="AlphaFoldDB" id="A0A9D1YRK0"/>
<evidence type="ECO:0000259" key="6">
    <source>
        <dbReference type="Pfam" id="PF21621"/>
    </source>
</evidence>
<dbReference type="InterPro" id="IPR011051">
    <property type="entry name" value="RmlC_Cupin_sf"/>
</dbReference>
<gene>
    <name evidence="7" type="ORF">H9831_12775</name>
</gene>
<name>A0A9D1YRK0_9FIRM</name>
<reference evidence="7" key="1">
    <citation type="journal article" date="2021" name="PeerJ">
        <title>Extensive microbial diversity within the chicken gut microbiome revealed by metagenomics and culture.</title>
        <authorList>
            <person name="Gilroy R."/>
            <person name="Ravi A."/>
            <person name="Getino M."/>
            <person name="Pursley I."/>
            <person name="Horton D.L."/>
            <person name="Alikhan N.F."/>
            <person name="Baker D."/>
            <person name="Gharbi K."/>
            <person name="Hall N."/>
            <person name="Watson M."/>
            <person name="Adriaenssens E.M."/>
            <person name="Foster-Nyarko E."/>
            <person name="Jarju S."/>
            <person name="Secka A."/>
            <person name="Antonio M."/>
            <person name="Oren A."/>
            <person name="Chaudhuri R.R."/>
            <person name="La Ragione R."/>
            <person name="Hildebrand F."/>
            <person name="Pallen M.J."/>
        </authorList>
    </citation>
    <scope>NUCLEOTIDE SEQUENCE</scope>
    <source>
        <strain evidence="7">ChiSxjej3B15-24422</strain>
    </source>
</reference>
<dbReference type="CDD" id="cd02213">
    <property type="entry name" value="cupin_PMI_typeII_C"/>
    <property type="match status" value="1"/>
</dbReference>
<feature type="domain" description="Mannose-6-phosphate isomerase type II C-terminal" evidence="4">
    <location>
        <begin position="334"/>
        <end position="452"/>
    </location>
</feature>
<dbReference type="PANTHER" id="PTHR46390">
    <property type="entry name" value="MANNOSE-1-PHOSPHATE GUANYLYLTRANSFERASE"/>
    <property type="match status" value="1"/>
</dbReference>
<dbReference type="InterPro" id="IPR029044">
    <property type="entry name" value="Nucleotide-diphossugar_trans"/>
</dbReference>
<protein>
    <recommendedName>
        <fullName evidence="1">Phosphohexomutase</fullName>
    </recommendedName>
    <alternativeName>
        <fullName evidence="2">Phosphomannose isomerase</fullName>
    </alternativeName>
</protein>
<reference evidence="7" key="2">
    <citation type="submission" date="2021-04" db="EMBL/GenBank/DDBJ databases">
        <authorList>
            <person name="Gilroy R."/>
        </authorList>
    </citation>
    <scope>NUCLEOTIDE SEQUENCE</scope>
    <source>
        <strain evidence="7">ChiSxjej3B15-24422</strain>
    </source>
</reference>
<evidence type="ECO:0000259" key="5">
    <source>
        <dbReference type="Pfam" id="PF20511"/>
    </source>
</evidence>
<dbReference type="InterPro" id="IPR005835">
    <property type="entry name" value="NTP_transferase_dom"/>
</dbReference>
<dbReference type="Pfam" id="PF00483">
    <property type="entry name" value="NTP_transferase"/>
    <property type="match status" value="1"/>
</dbReference>
<evidence type="ECO:0000313" key="8">
    <source>
        <dbReference type="Proteomes" id="UP000824007"/>
    </source>
</evidence>
<dbReference type="SUPFAM" id="SSF53448">
    <property type="entry name" value="Nucleotide-diphospho-sugar transferases"/>
    <property type="match status" value="1"/>
</dbReference>
<dbReference type="InterPro" id="IPR014710">
    <property type="entry name" value="RmlC-like_jellyroll"/>
</dbReference>
<dbReference type="PANTHER" id="PTHR46390:SF1">
    <property type="entry name" value="MANNOSE-1-PHOSPHATE GUANYLYLTRANSFERASE"/>
    <property type="match status" value="1"/>
</dbReference>
<feature type="domain" description="Nucleotidyl transferase" evidence="3">
    <location>
        <begin position="3"/>
        <end position="264"/>
    </location>
</feature>
<organism evidence="7 8">
    <name type="scientific">Candidatus Eisenbergiella pullistercoris</name>
    <dbReference type="NCBI Taxonomy" id="2838555"/>
    <lineage>
        <taxon>Bacteria</taxon>
        <taxon>Bacillati</taxon>
        <taxon>Bacillota</taxon>
        <taxon>Clostridia</taxon>
        <taxon>Lachnospirales</taxon>
        <taxon>Lachnospiraceae</taxon>
        <taxon>Eisenbergiella</taxon>
    </lineage>
</organism>
<evidence type="ECO:0000256" key="1">
    <source>
        <dbReference type="ARBA" id="ARBA00029741"/>
    </source>
</evidence>
<evidence type="ECO:0000313" key="7">
    <source>
        <dbReference type="EMBL" id="HIY61531.1"/>
    </source>
</evidence>
<dbReference type="CDD" id="cd07010">
    <property type="entry name" value="cupin_PMI_type_I_N_bac"/>
    <property type="match status" value="1"/>
</dbReference>
<evidence type="ECO:0000259" key="3">
    <source>
        <dbReference type="Pfam" id="PF00483"/>
    </source>
</evidence>
<comment type="caution">
    <text evidence="7">The sequence shown here is derived from an EMBL/GenBank/DDBJ whole genome shotgun (WGS) entry which is preliminary data.</text>
</comment>
<dbReference type="SUPFAM" id="SSF51182">
    <property type="entry name" value="RmlC-like cupins"/>
    <property type="match status" value="2"/>
</dbReference>